<gene>
    <name evidence="1" type="ORF">ACFQ3N_13130</name>
</gene>
<evidence type="ECO:0008006" key="3">
    <source>
        <dbReference type="Google" id="ProtNLM"/>
    </source>
</evidence>
<name>A0ABW3LPR5_9BACI</name>
<sequence length="443" mass="51179">MLIKIGVIGPEESMTRILQVSKEFKDIELIPFTYQEVSEITDIVTNNDLIVDQWLFSGIMNYSFAVDKKLIKENEGNFPPLHGSSFFGVLMEAQLNERNIFDKISIDTITNDEVSKILSFYNLNSLQYYNAPYEGYNQMSKLEKFHKSLYKSNKTQLAITSIKSTYEKLKKDGVLVYRLTPSFLAVKSTIQLLGERAQANHYENLQMAVIGCKIINDFDRNEPYELFKWRHHEVDIKKHLLYLTENMNGSFVDVGDGLYFIFTTKGEFGNNAENDLFKLMNDFKVRDNLTIGVAIGYGETVSHAEQNVRFGLSQFSIDDKASILVIDDQYSITKKFQNQEGPFLNNKAIDQELMTKFGEGVVSYRDVRRIITYSHNYSKKEFTSQDVSRWLQSTERNGRRILAELENAKVIEKCGTVHLKQRGRPKNVYQFVDSLSFLRVVEK</sequence>
<keyword evidence="2" id="KW-1185">Reference proteome</keyword>
<reference evidence="2" key="1">
    <citation type="journal article" date="2019" name="Int. J. Syst. Evol. Microbiol.">
        <title>The Global Catalogue of Microorganisms (GCM) 10K type strain sequencing project: providing services to taxonomists for standard genome sequencing and annotation.</title>
        <authorList>
            <consortium name="The Broad Institute Genomics Platform"/>
            <consortium name="The Broad Institute Genome Sequencing Center for Infectious Disease"/>
            <person name="Wu L."/>
            <person name="Ma J."/>
        </authorList>
    </citation>
    <scope>NUCLEOTIDE SEQUENCE [LARGE SCALE GENOMIC DNA]</scope>
    <source>
        <strain evidence="2">CCUG 56754</strain>
    </source>
</reference>
<evidence type="ECO:0000313" key="1">
    <source>
        <dbReference type="EMBL" id="MFD1039329.1"/>
    </source>
</evidence>
<accession>A0ABW3LPR5</accession>
<proteinExistence type="predicted"/>
<organism evidence="1 2">
    <name type="scientific">Virgibacillus byunsanensis</name>
    <dbReference type="NCBI Taxonomy" id="570945"/>
    <lineage>
        <taxon>Bacteria</taxon>
        <taxon>Bacillati</taxon>
        <taxon>Bacillota</taxon>
        <taxon>Bacilli</taxon>
        <taxon>Bacillales</taxon>
        <taxon>Bacillaceae</taxon>
        <taxon>Virgibacillus</taxon>
    </lineage>
</organism>
<evidence type="ECO:0000313" key="2">
    <source>
        <dbReference type="Proteomes" id="UP001597040"/>
    </source>
</evidence>
<comment type="caution">
    <text evidence="1">The sequence shown here is derived from an EMBL/GenBank/DDBJ whole genome shotgun (WGS) entry which is preliminary data.</text>
</comment>
<dbReference type="RefSeq" id="WP_390362990.1">
    <property type="nucleotide sequence ID" value="NZ_JBHTKJ010000035.1"/>
</dbReference>
<protein>
    <recommendedName>
        <fullName evidence="3">Transcriptional regulator</fullName>
    </recommendedName>
</protein>
<dbReference type="EMBL" id="JBHTKJ010000035">
    <property type="protein sequence ID" value="MFD1039329.1"/>
    <property type="molecule type" value="Genomic_DNA"/>
</dbReference>
<dbReference type="Proteomes" id="UP001597040">
    <property type="component" value="Unassembled WGS sequence"/>
</dbReference>